<dbReference type="Proteomes" id="UP000248790">
    <property type="component" value="Unassembled WGS sequence"/>
</dbReference>
<proteinExistence type="inferred from homology"/>
<sequence length="363" mass="39193">MTNQENKSAKTALITGASSGIGYELAKLFAKDGYNLVLVARSTEKLNELGGQFWDEYGVETVVITKDLSKEDAARDVYNQVKEKNITVDILVNDAGVGTYGLFATETDWEKEKSLIHLNVLTTTLLTKLFLKDMVERNEGKILNLASIASITPTPLMAVYAATKAYIYNFTQSLINELKDTNVSVTALLPNATDTDFFNKAGATNAKVTDNLDDAVVVAKDAYNALMKGASKVIPGGLGNKAQEIMAYLTPQETLAQMMRKNMEPKNTAQTEEKSNKAAWAWGIGIAAVVIAGAAVALAYNNSNVVDKARYRYKAGKLKSGADDVYTDVKDALLSGLDNVKDAVATAKEVVAKARETFTEAVS</sequence>
<dbReference type="Pfam" id="PF00106">
    <property type="entry name" value="adh_short"/>
    <property type="match status" value="1"/>
</dbReference>
<evidence type="ECO:0000313" key="5">
    <source>
        <dbReference type="EMBL" id="RAJ92296.1"/>
    </source>
</evidence>
<dbReference type="InterPro" id="IPR002347">
    <property type="entry name" value="SDR_fam"/>
</dbReference>
<gene>
    <name evidence="5" type="ORF">LX87_05265</name>
</gene>
<comment type="caution">
    <text evidence="5">The sequence shown here is derived from an EMBL/GenBank/DDBJ whole genome shotgun (WGS) entry which is preliminary data.</text>
</comment>
<evidence type="ECO:0000313" key="6">
    <source>
        <dbReference type="Proteomes" id="UP000248790"/>
    </source>
</evidence>
<dbReference type="PANTHER" id="PTHR42901:SF1">
    <property type="entry name" value="ALCOHOL DEHYDROGENASE"/>
    <property type="match status" value="1"/>
</dbReference>
<dbReference type="EMBL" id="QLMC01000008">
    <property type="protein sequence ID" value="RAJ92296.1"/>
    <property type="molecule type" value="Genomic_DNA"/>
</dbReference>
<dbReference type="GO" id="GO:0016491">
    <property type="term" value="F:oxidoreductase activity"/>
    <property type="evidence" value="ECO:0007669"/>
    <property type="project" value="UniProtKB-KW"/>
</dbReference>
<accession>A0A327WPQ4</accession>
<keyword evidence="4" id="KW-1133">Transmembrane helix</keyword>
<dbReference type="PRINTS" id="PR00081">
    <property type="entry name" value="GDHRDH"/>
</dbReference>
<keyword evidence="4" id="KW-0472">Membrane</keyword>
<keyword evidence="4" id="KW-0812">Transmembrane</keyword>
<dbReference type="AlphaFoldDB" id="A0A327WPQ4"/>
<name>A0A327WPQ4_LARAB</name>
<keyword evidence="6" id="KW-1185">Reference proteome</keyword>
<dbReference type="Gene3D" id="3.40.50.720">
    <property type="entry name" value="NAD(P)-binding Rossmann-like Domain"/>
    <property type="match status" value="1"/>
</dbReference>
<dbReference type="RefSeq" id="WP_111631261.1">
    <property type="nucleotide sequence ID" value="NZ_QLMC01000008.1"/>
</dbReference>
<dbReference type="PRINTS" id="PR00080">
    <property type="entry name" value="SDRFAMILY"/>
</dbReference>
<protein>
    <recommendedName>
        <fullName evidence="7">Short-subunit dehydrogenase</fullName>
    </recommendedName>
</protein>
<dbReference type="SUPFAM" id="SSF51735">
    <property type="entry name" value="NAD(P)-binding Rossmann-fold domains"/>
    <property type="match status" value="1"/>
</dbReference>
<comment type="similarity">
    <text evidence="1 3">Belongs to the short-chain dehydrogenases/reductases (SDR) family.</text>
</comment>
<dbReference type="PANTHER" id="PTHR42901">
    <property type="entry name" value="ALCOHOL DEHYDROGENASE"/>
    <property type="match status" value="1"/>
</dbReference>
<evidence type="ECO:0000256" key="3">
    <source>
        <dbReference type="RuleBase" id="RU000363"/>
    </source>
</evidence>
<organism evidence="5 6">
    <name type="scientific">Larkinella arboricola</name>
    <dbReference type="NCBI Taxonomy" id="643671"/>
    <lineage>
        <taxon>Bacteria</taxon>
        <taxon>Pseudomonadati</taxon>
        <taxon>Bacteroidota</taxon>
        <taxon>Cytophagia</taxon>
        <taxon>Cytophagales</taxon>
        <taxon>Spirosomataceae</taxon>
        <taxon>Larkinella</taxon>
    </lineage>
</organism>
<evidence type="ECO:0000256" key="2">
    <source>
        <dbReference type="ARBA" id="ARBA00023002"/>
    </source>
</evidence>
<dbReference type="InterPro" id="IPR036291">
    <property type="entry name" value="NAD(P)-bd_dom_sf"/>
</dbReference>
<evidence type="ECO:0008006" key="7">
    <source>
        <dbReference type="Google" id="ProtNLM"/>
    </source>
</evidence>
<feature type="transmembrane region" description="Helical" evidence="4">
    <location>
        <begin position="279"/>
        <end position="300"/>
    </location>
</feature>
<keyword evidence="2" id="KW-0560">Oxidoreductase</keyword>
<dbReference type="OrthoDB" id="9808814at2"/>
<reference evidence="5 6" key="1">
    <citation type="submission" date="2018-06" db="EMBL/GenBank/DDBJ databases">
        <title>Genomic Encyclopedia of Archaeal and Bacterial Type Strains, Phase II (KMG-II): from individual species to whole genera.</title>
        <authorList>
            <person name="Goeker M."/>
        </authorList>
    </citation>
    <scope>NUCLEOTIDE SEQUENCE [LARGE SCALE GENOMIC DNA]</scope>
    <source>
        <strain evidence="5 6">DSM 21851</strain>
    </source>
</reference>
<evidence type="ECO:0000256" key="1">
    <source>
        <dbReference type="ARBA" id="ARBA00006484"/>
    </source>
</evidence>
<evidence type="ECO:0000256" key="4">
    <source>
        <dbReference type="SAM" id="Phobius"/>
    </source>
</evidence>